<dbReference type="Pfam" id="PF07734">
    <property type="entry name" value="FBA_1"/>
    <property type="match status" value="1"/>
</dbReference>
<accession>A0ABM0YWL2</accession>
<dbReference type="Proteomes" id="UP000694864">
    <property type="component" value="Chromosome 1"/>
</dbReference>
<dbReference type="InterPro" id="IPR006527">
    <property type="entry name" value="F-box-assoc_dom_typ1"/>
</dbReference>
<dbReference type="PANTHER" id="PTHR31672:SF13">
    <property type="entry name" value="F-BOX PROTEIN CPR30-LIKE"/>
    <property type="match status" value="1"/>
</dbReference>
<dbReference type="InterPro" id="IPR036047">
    <property type="entry name" value="F-box-like_dom_sf"/>
</dbReference>
<evidence type="ECO:0000259" key="1">
    <source>
        <dbReference type="Pfam" id="PF07734"/>
    </source>
</evidence>
<organism evidence="2 3">
    <name type="scientific">Camelina sativa</name>
    <name type="common">False flax</name>
    <name type="synonym">Myagrum sativum</name>
    <dbReference type="NCBI Taxonomy" id="90675"/>
    <lineage>
        <taxon>Eukaryota</taxon>
        <taxon>Viridiplantae</taxon>
        <taxon>Streptophyta</taxon>
        <taxon>Embryophyta</taxon>
        <taxon>Tracheophyta</taxon>
        <taxon>Spermatophyta</taxon>
        <taxon>Magnoliopsida</taxon>
        <taxon>eudicotyledons</taxon>
        <taxon>Gunneridae</taxon>
        <taxon>Pentapetalae</taxon>
        <taxon>rosids</taxon>
        <taxon>malvids</taxon>
        <taxon>Brassicales</taxon>
        <taxon>Brassicaceae</taxon>
        <taxon>Camelineae</taxon>
        <taxon>Camelina</taxon>
    </lineage>
</organism>
<evidence type="ECO:0000313" key="3">
    <source>
        <dbReference type="RefSeq" id="XP_010506941.1"/>
    </source>
</evidence>
<feature type="domain" description="F-box associated beta-propeller type 1" evidence="1">
    <location>
        <begin position="60"/>
        <end position="412"/>
    </location>
</feature>
<gene>
    <name evidence="3" type="primary">LOC104783490</name>
</gene>
<dbReference type="PANTHER" id="PTHR31672">
    <property type="entry name" value="BNACNNG10540D PROTEIN"/>
    <property type="match status" value="1"/>
</dbReference>
<dbReference type="GeneID" id="104783490"/>
<dbReference type="InterPro" id="IPR050796">
    <property type="entry name" value="SCF_F-box_component"/>
</dbReference>
<sequence>MSKKICDLPPEVVGDKILAKVPITSLAAVRSTSKLWDALSKDWIVGKAVAAAASKQQFLGFMTMDSKVCSVRFHLRRKEEEDAVDLSIKQVALLDQVEVSTVFHCGGLLLCVLKDNSRLLVWNPYLGQTRWIGPNTSFHRLDRYALGYDSNRNHHKILRFVDNCIHSIHYFGFEIYDFGSNSWRVLDVRPDWEVEFYQRGVSLKGNAYFFAHEKIGLDFFDPVPIECSGEMDEEEVEDFLLCFDFTTERFGPRLPIPFHSYIEDTVTLSCVREEQLALLFQRGGDSIETLEIWLTTKIDPSAVSWSKFFNVDMRPLLTGFDAVRFDHSFGSFFIDEEEKLAVVFEVDGFRHTETPWYHTAFIIGDDGFFKSVSLGEAPNVYAGEPGLFGYIPQIFLPPLVCSSSYLPSLVQINHQPRKRKVIDEEI</sequence>
<evidence type="ECO:0000313" key="2">
    <source>
        <dbReference type="Proteomes" id="UP000694864"/>
    </source>
</evidence>
<dbReference type="InterPro" id="IPR017451">
    <property type="entry name" value="F-box-assoc_interact_dom"/>
</dbReference>
<reference evidence="3" key="2">
    <citation type="submission" date="2025-08" db="UniProtKB">
        <authorList>
            <consortium name="RefSeq"/>
        </authorList>
    </citation>
    <scope>IDENTIFICATION</scope>
    <source>
        <tissue evidence="3">Leaf</tissue>
    </source>
</reference>
<dbReference type="RefSeq" id="XP_010506941.1">
    <property type="nucleotide sequence ID" value="XM_010508639.2"/>
</dbReference>
<keyword evidence="2" id="KW-1185">Reference proteome</keyword>
<dbReference type="SUPFAM" id="SSF81383">
    <property type="entry name" value="F-box domain"/>
    <property type="match status" value="1"/>
</dbReference>
<proteinExistence type="predicted"/>
<protein>
    <submittedName>
        <fullName evidence="3">F-box/kelch-repeat protein At1g24800-like</fullName>
    </submittedName>
</protein>
<name>A0ABM0YWL2_CAMSA</name>
<dbReference type="NCBIfam" id="TIGR01640">
    <property type="entry name" value="F_box_assoc_1"/>
    <property type="match status" value="2"/>
</dbReference>
<reference evidence="2" key="1">
    <citation type="journal article" date="2014" name="Nat. Commun.">
        <title>The emerging biofuel crop Camelina sativa retains a highly undifferentiated hexaploid genome structure.</title>
        <authorList>
            <person name="Kagale S."/>
            <person name="Koh C."/>
            <person name="Nixon J."/>
            <person name="Bollina V."/>
            <person name="Clarke W.E."/>
            <person name="Tuteja R."/>
            <person name="Spillane C."/>
            <person name="Robinson S.J."/>
            <person name="Links M.G."/>
            <person name="Clarke C."/>
            <person name="Higgins E.E."/>
            <person name="Huebert T."/>
            <person name="Sharpe A.G."/>
            <person name="Parkin I.A."/>
        </authorList>
    </citation>
    <scope>NUCLEOTIDE SEQUENCE [LARGE SCALE GENOMIC DNA]</scope>
    <source>
        <strain evidence="2">cv. DH55</strain>
    </source>
</reference>